<dbReference type="InterPro" id="IPR010982">
    <property type="entry name" value="Lambda_DNA-bd_dom_sf"/>
</dbReference>
<sequence>MGKSFAMVNAYVGNHRQPSLDMIAQIADILQVEPIDLIVFVDKKVKN</sequence>
<gene>
    <name evidence="2" type="ORF">HMPREF9296_0741</name>
</gene>
<organism evidence="2 3">
    <name type="scientific">Prevotella disiens FB035-09AN</name>
    <dbReference type="NCBI Taxonomy" id="866771"/>
    <lineage>
        <taxon>Bacteria</taxon>
        <taxon>Pseudomonadati</taxon>
        <taxon>Bacteroidota</taxon>
        <taxon>Bacteroidia</taxon>
        <taxon>Bacteroidales</taxon>
        <taxon>Prevotellaceae</taxon>
        <taxon>Prevotella</taxon>
    </lineage>
</organism>
<dbReference type="STRING" id="866771.HMPREF9296_0741"/>
<protein>
    <recommendedName>
        <fullName evidence="1">HTH cro/C1-type domain-containing protein</fullName>
    </recommendedName>
</protein>
<dbReference type="SUPFAM" id="SSF47413">
    <property type="entry name" value="lambda repressor-like DNA-binding domains"/>
    <property type="match status" value="1"/>
</dbReference>
<comment type="caution">
    <text evidence="2">The sequence shown here is derived from an EMBL/GenBank/DDBJ whole genome shotgun (WGS) entry which is preliminary data.</text>
</comment>
<dbReference type="AlphaFoldDB" id="E1KTG2"/>
<dbReference type="CDD" id="cd00093">
    <property type="entry name" value="HTH_XRE"/>
    <property type="match status" value="1"/>
</dbReference>
<name>E1KTG2_9BACT</name>
<dbReference type="PROSITE" id="PS50943">
    <property type="entry name" value="HTH_CROC1"/>
    <property type="match status" value="1"/>
</dbReference>
<dbReference type="EMBL" id="AEDO01000054">
    <property type="protein sequence ID" value="EFL45257.1"/>
    <property type="molecule type" value="Genomic_DNA"/>
</dbReference>
<evidence type="ECO:0000313" key="3">
    <source>
        <dbReference type="Proteomes" id="UP000003610"/>
    </source>
</evidence>
<evidence type="ECO:0000259" key="1">
    <source>
        <dbReference type="PROSITE" id="PS50943"/>
    </source>
</evidence>
<dbReference type="Gene3D" id="1.10.260.40">
    <property type="entry name" value="lambda repressor-like DNA-binding domains"/>
    <property type="match status" value="1"/>
</dbReference>
<accession>E1KTG2</accession>
<feature type="domain" description="HTH cro/C1-type" evidence="1">
    <location>
        <begin position="1"/>
        <end position="37"/>
    </location>
</feature>
<reference evidence="2 3" key="1">
    <citation type="submission" date="2010-08" db="EMBL/GenBank/DDBJ databases">
        <authorList>
            <person name="Durkin A.S."/>
            <person name="Madupu R."/>
            <person name="Torralba M."/>
            <person name="Gillis M."/>
            <person name="Methe B."/>
            <person name="Sutton G."/>
            <person name="Nelson K.E."/>
        </authorList>
    </citation>
    <scope>NUCLEOTIDE SEQUENCE [LARGE SCALE GENOMIC DNA]</scope>
    <source>
        <strain evidence="2 3">FB035-09AN</strain>
    </source>
</reference>
<dbReference type="GO" id="GO:0003677">
    <property type="term" value="F:DNA binding"/>
    <property type="evidence" value="ECO:0007669"/>
    <property type="project" value="InterPro"/>
</dbReference>
<proteinExistence type="predicted"/>
<dbReference type="InterPro" id="IPR001387">
    <property type="entry name" value="Cro/C1-type_HTH"/>
</dbReference>
<evidence type="ECO:0000313" key="2">
    <source>
        <dbReference type="EMBL" id="EFL45257.1"/>
    </source>
</evidence>
<dbReference type="Proteomes" id="UP000003610">
    <property type="component" value="Unassembled WGS sequence"/>
</dbReference>